<dbReference type="InterPro" id="IPR006274">
    <property type="entry name" value="CarbamoylP_synth_ssu"/>
</dbReference>
<dbReference type="FunCoup" id="A0A200PV31">
    <property type="interactions" value="1355"/>
</dbReference>
<dbReference type="GO" id="GO:0005524">
    <property type="term" value="F:ATP binding"/>
    <property type="evidence" value="ECO:0007669"/>
    <property type="project" value="UniProtKB-KW"/>
</dbReference>
<evidence type="ECO:0000256" key="12">
    <source>
        <dbReference type="ARBA" id="ARBA00043861"/>
    </source>
</evidence>
<dbReference type="PANTHER" id="PTHR11405:SF4">
    <property type="entry name" value="CARBAMOYL-PHOSPHATE SYNTHASE ARGININE-SPECIFIC SMALL CHAIN"/>
    <property type="match status" value="1"/>
</dbReference>
<evidence type="ECO:0000256" key="1">
    <source>
        <dbReference type="ARBA" id="ARBA00004812"/>
    </source>
</evidence>
<dbReference type="InterPro" id="IPR017926">
    <property type="entry name" value="GATASE"/>
</dbReference>
<proteinExistence type="inferred from homology"/>
<dbReference type="CDD" id="cd01744">
    <property type="entry name" value="GATase1_CPSase"/>
    <property type="match status" value="1"/>
</dbReference>
<evidence type="ECO:0000256" key="5">
    <source>
        <dbReference type="ARBA" id="ARBA00022571"/>
    </source>
</evidence>
<keyword evidence="6" id="KW-0436">Ligase</keyword>
<protein>
    <recommendedName>
        <fullName evidence="15">Carbamoyl phosphate synthase small chain, chloroplastic</fullName>
        <ecNumber evidence="4">6.3.5.5</ecNumber>
    </recommendedName>
    <alternativeName>
        <fullName evidence="16">Carbamoyl phosphate synthetase glutamine chain</fullName>
    </alternativeName>
</protein>
<keyword evidence="5" id="KW-0055">Arginine biosynthesis</keyword>
<evidence type="ECO:0000256" key="10">
    <source>
        <dbReference type="ARBA" id="ARBA00022962"/>
    </source>
</evidence>
<dbReference type="AlphaFoldDB" id="A0A200PV31"/>
<feature type="domain" description="Carbamoyl-phosphate synthase small subunit N-terminal" evidence="17">
    <location>
        <begin position="63"/>
        <end position="194"/>
    </location>
</feature>
<dbReference type="InterPro" id="IPR002474">
    <property type="entry name" value="CarbamoylP_synth_ssu_N"/>
</dbReference>
<dbReference type="FunFam" id="3.50.30.20:FF:000001">
    <property type="entry name" value="Carbamoyl-phosphate synthase small chain"/>
    <property type="match status" value="1"/>
</dbReference>
<dbReference type="InterPro" id="IPR029062">
    <property type="entry name" value="Class_I_gatase-like"/>
</dbReference>
<dbReference type="EC" id="6.3.5.5" evidence="4"/>
<comment type="caution">
    <text evidence="18">The sequence shown here is derived from an EMBL/GenBank/DDBJ whole genome shotgun (WGS) entry which is preliminary data.</text>
</comment>
<evidence type="ECO:0000256" key="6">
    <source>
        <dbReference type="ARBA" id="ARBA00022598"/>
    </source>
</evidence>
<dbReference type="Pfam" id="PF00117">
    <property type="entry name" value="GATase"/>
    <property type="match status" value="1"/>
</dbReference>
<dbReference type="STRING" id="56857.A0A200PV31"/>
<organism evidence="18 19">
    <name type="scientific">Macleaya cordata</name>
    <name type="common">Five-seeded plume-poppy</name>
    <name type="synonym">Bocconia cordata</name>
    <dbReference type="NCBI Taxonomy" id="56857"/>
    <lineage>
        <taxon>Eukaryota</taxon>
        <taxon>Viridiplantae</taxon>
        <taxon>Streptophyta</taxon>
        <taxon>Embryophyta</taxon>
        <taxon>Tracheophyta</taxon>
        <taxon>Spermatophyta</taxon>
        <taxon>Magnoliopsida</taxon>
        <taxon>Ranunculales</taxon>
        <taxon>Papaveraceae</taxon>
        <taxon>Papaveroideae</taxon>
        <taxon>Macleaya</taxon>
    </lineage>
</organism>
<dbReference type="PANTHER" id="PTHR11405">
    <property type="entry name" value="CARBAMOYLTRANSFERASE FAMILY MEMBER"/>
    <property type="match status" value="1"/>
</dbReference>
<dbReference type="HAMAP" id="MF_01209">
    <property type="entry name" value="CPSase_S_chain"/>
    <property type="match status" value="1"/>
</dbReference>
<comment type="pathway">
    <text evidence="2">Amino-acid biosynthesis; L-arginine biosynthesis; carbamoyl phosphate from bicarbonate: step 1/1.</text>
</comment>
<evidence type="ECO:0000313" key="18">
    <source>
        <dbReference type="EMBL" id="OVA02083.1"/>
    </source>
</evidence>
<dbReference type="GO" id="GO:0004088">
    <property type="term" value="F:carbamoyl-phosphate synthase (glutamine-hydrolyzing) activity"/>
    <property type="evidence" value="ECO:0007669"/>
    <property type="project" value="UniProtKB-EC"/>
</dbReference>
<dbReference type="PRINTS" id="PR00097">
    <property type="entry name" value="ANTSNTHASEII"/>
</dbReference>
<evidence type="ECO:0000256" key="7">
    <source>
        <dbReference type="ARBA" id="ARBA00022605"/>
    </source>
</evidence>
<keyword evidence="9" id="KW-0067">ATP-binding</keyword>
<dbReference type="GO" id="GO:0005951">
    <property type="term" value="C:carbamoyl-phosphate synthase complex"/>
    <property type="evidence" value="ECO:0007669"/>
    <property type="project" value="TreeGrafter"/>
</dbReference>
<dbReference type="Pfam" id="PF00988">
    <property type="entry name" value="CPSase_sm_chain"/>
    <property type="match status" value="1"/>
</dbReference>
<keyword evidence="19" id="KW-1185">Reference proteome</keyword>
<evidence type="ECO:0000256" key="13">
    <source>
        <dbReference type="ARBA" id="ARBA00044031"/>
    </source>
</evidence>
<evidence type="ECO:0000256" key="2">
    <source>
        <dbReference type="ARBA" id="ARBA00005077"/>
    </source>
</evidence>
<evidence type="ECO:0000313" key="19">
    <source>
        <dbReference type="Proteomes" id="UP000195402"/>
    </source>
</evidence>
<evidence type="ECO:0000256" key="9">
    <source>
        <dbReference type="ARBA" id="ARBA00022840"/>
    </source>
</evidence>
<dbReference type="GO" id="GO:0006207">
    <property type="term" value="P:'de novo' pyrimidine nucleobase biosynthetic process"/>
    <property type="evidence" value="ECO:0007669"/>
    <property type="project" value="InterPro"/>
</dbReference>
<evidence type="ECO:0000256" key="15">
    <source>
        <dbReference type="ARBA" id="ARBA00074572"/>
    </source>
</evidence>
<dbReference type="PRINTS" id="PR00099">
    <property type="entry name" value="CPSGATASE"/>
</dbReference>
<evidence type="ECO:0000256" key="14">
    <source>
        <dbReference type="ARBA" id="ARBA00049285"/>
    </source>
</evidence>
<comment type="similarity">
    <text evidence="3">Belongs to the CarA family.</text>
</comment>
<dbReference type="InParanoid" id="A0A200PV31"/>
<dbReference type="NCBIfam" id="NF009475">
    <property type="entry name" value="PRK12838.1"/>
    <property type="match status" value="1"/>
</dbReference>
<sequence>MAAKAATGFALNNPSFCCSSRRTSRNETGNVRVFTIIRCSASLSSNGYTDTTLGSKETPWKVADARLVLEDGSVWKAKSFGASGTQVGEVVFNTSLTGYQEILTDPSYAGQFVLMTNPHIGNTGINFADDEESLQCFLAGLVIRSLSISTSNWRCTEPLSDYLAKRNIMGIYDVDTRAITRRLRQDGSLKGVLSTDESKTDKELLEMSHTWDIVGVDLISGVSCKAPYEWVDKTDSEWEFNTNGSVGKSFHVVAYDFGIKHNILRRLASTGCKITVVPSTWPASETLKMKPDGVLFSNGPGDPSAVPYAVETVKEIIGKIPVFGICMGHQLLGQALGGKTYKMKFGHHGGNHPVRDLRKNRVEISAQNHNYAVDPASLPEGVEVTHINLNDGSCAGLAFPALNIMSLQYHPEASPGPHDSDSGVGFC</sequence>
<dbReference type="NCBIfam" id="TIGR01368">
    <property type="entry name" value="CPSaseIIsmall"/>
    <property type="match status" value="1"/>
</dbReference>
<dbReference type="PRINTS" id="PR00096">
    <property type="entry name" value="GATASE"/>
</dbReference>
<keyword evidence="7" id="KW-0028">Amino-acid biosynthesis</keyword>
<reference evidence="18 19" key="1">
    <citation type="journal article" date="2017" name="Mol. Plant">
        <title>The Genome of Medicinal Plant Macleaya cordata Provides New Insights into Benzylisoquinoline Alkaloids Metabolism.</title>
        <authorList>
            <person name="Liu X."/>
            <person name="Liu Y."/>
            <person name="Huang P."/>
            <person name="Ma Y."/>
            <person name="Qing Z."/>
            <person name="Tang Q."/>
            <person name="Cao H."/>
            <person name="Cheng P."/>
            <person name="Zheng Y."/>
            <person name="Yuan Z."/>
            <person name="Zhou Y."/>
            <person name="Liu J."/>
            <person name="Tang Z."/>
            <person name="Zhuo Y."/>
            <person name="Zhang Y."/>
            <person name="Yu L."/>
            <person name="Huang J."/>
            <person name="Yang P."/>
            <person name="Peng Q."/>
            <person name="Zhang J."/>
            <person name="Jiang W."/>
            <person name="Zhang Z."/>
            <person name="Lin K."/>
            <person name="Ro D.K."/>
            <person name="Chen X."/>
            <person name="Xiong X."/>
            <person name="Shang Y."/>
            <person name="Huang S."/>
            <person name="Zeng J."/>
        </authorList>
    </citation>
    <scope>NUCLEOTIDE SEQUENCE [LARGE SCALE GENOMIC DNA]</scope>
    <source>
        <strain evidence="19">cv. BLH2017</strain>
        <tissue evidence="18">Root</tissue>
    </source>
</reference>
<keyword evidence="10" id="KW-0315">Glutamine amidotransferase</keyword>
<dbReference type="Gene3D" id="3.40.50.880">
    <property type="match status" value="1"/>
</dbReference>
<comment type="function">
    <text evidence="12">Small subunit of the arginine-specific carbamoyl phosphate synthase (CPSase). CPSase catalyzes the formation of carbamoyl phosphate from the ammonia moiety of glutamine, carbonate, and phosphate donated by ATP, the first step of the arginine biosynthetic pathway. The small subunit (glutamine amidotransferase) binds and cleaves glutamine to supply the large subunit with the substrate ammonia.</text>
</comment>
<dbReference type="OrthoDB" id="434at2759"/>
<comment type="subunit">
    <text evidence="13">Heterodimer composed of 2 chains; the small (or glutamine) chain promotes the hydrolysis of glutamine to ammonia, which is used by the large (or ammonia) chain to synthesize carbamoyl phosphate.</text>
</comment>
<dbReference type="InterPro" id="IPR036480">
    <property type="entry name" value="CarbP_synth_ssu_N_sf"/>
</dbReference>
<name>A0A200PV31_MACCD</name>
<accession>A0A200PV31</accession>
<dbReference type="SMART" id="SM01097">
    <property type="entry name" value="CPSase_sm_chain"/>
    <property type="match status" value="1"/>
</dbReference>
<comment type="catalytic activity">
    <reaction evidence="14">
        <text>L-glutamine + H2O = L-glutamate + NH4(+)</text>
        <dbReference type="Rhea" id="RHEA:15889"/>
        <dbReference type="ChEBI" id="CHEBI:15377"/>
        <dbReference type="ChEBI" id="CHEBI:28938"/>
        <dbReference type="ChEBI" id="CHEBI:29985"/>
        <dbReference type="ChEBI" id="CHEBI:58359"/>
    </reaction>
</comment>
<keyword evidence="11" id="KW-0665">Pyrimidine biosynthesis</keyword>
<dbReference type="SUPFAM" id="SSF52021">
    <property type="entry name" value="Carbamoyl phosphate synthetase, small subunit N-terminal domain"/>
    <property type="match status" value="1"/>
</dbReference>
<dbReference type="EMBL" id="MVGT01003982">
    <property type="protein sequence ID" value="OVA02083.1"/>
    <property type="molecule type" value="Genomic_DNA"/>
</dbReference>
<dbReference type="OMA" id="CFSVQYH"/>
<evidence type="ECO:0000259" key="17">
    <source>
        <dbReference type="SMART" id="SM01097"/>
    </source>
</evidence>
<evidence type="ECO:0000256" key="3">
    <source>
        <dbReference type="ARBA" id="ARBA00007800"/>
    </source>
</evidence>
<evidence type="ECO:0000256" key="16">
    <source>
        <dbReference type="ARBA" id="ARBA00083899"/>
    </source>
</evidence>
<gene>
    <name evidence="18" type="ORF">BVC80_1263g13</name>
</gene>
<dbReference type="GO" id="GO:0006526">
    <property type="term" value="P:L-arginine biosynthetic process"/>
    <property type="evidence" value="ECO:0007669"/>
    <property type="project" value="UniProtKB-KW"/>
</dbReference>
<keyword evidence="8" id="KW-0547">Nucleotide-binding</keyword>
<dbReference type="GO" id="GO:0006221">
    <property type="term" value="P:pyrimidine nucleotide biosynthetic process"/>
    <property type="evidence" value="ECO:0007669"/>
    <property type="project" value="UniProtKB-KW"/>
</dbReference>
<dbReference type="Gene3D" id="3.50.30.20">
    <property type="entry name" value="Carbamoyl-phosphate synthase small subunit, N-terminal domain"/>
    <property type="match status" value="1"/>
</dbReference>
<evidence type="ECO:0000256" key="8">
    <source>
        <dbReference type="ARBA" id="ARBA00022741"/>
    </source>
</evidence>
<evidence type="ECO:0000256" key="4">
    <source>
        <dbReference type="ARBA" id="ARBA00012738"/>
    </source>
</evidence>
<dbReference type="InterPro" id="IPR035686">
    <property type="entry name" value="CPSase_GATase1"/>
</dbReference>
<dbReference type="Proteomes" id="UP000195402">
    <property type="component" value="Unassembled WGS sequence"/>
</dbReference>
<comment type="pathway">
    <text evidence="1">Pyrimidine metabolism; UMP biosynthesis via de novo pathway; (S)-dihydroorotate from bicarbonate: step 1/3.</text>
</comment>
<dbReference type="FunFam" id="3.40.50.880:FF:000034">
    <property type="entry name" value="carbamoyl-phosphate synthase small chain, chloroplastic"/>
    <property type="match status" value="1"/>
</dbReference>
<dbReference type="SUPFAM" id="SSF52317">
    <property type="entry name" value="Class I glutamine amidotransferase-like"/>
    <property type="match status" value="1"/>
</dbReference>
<dbReference type="GO" id="GO:0006541">
    <property type="term" value="P:glutamine metabolic process"/>
    <property type="evidence" value="ECO:0007669"/>
    <property type="project" value="InterPro"/>
</dbReference>
<dbReference type="PROSITE" id="PS51273">
    <property type="entry name" value="GATASE_TYPE_1"/>
    <property type="match status" value="1"/>
</dbReference>
<evidence type="ECO:0000256" key="11">
    <source>
        <dbReference type="ARBA" id="ARBA00022975"/>
    </source>
</evidence>